<dbReference type="SUPFAM" id="SSF51161">
    <property type="entry name" value="Trimeric LpxA-like enzymes"/>
    <property type="match status" value="1"/>
</dbReference>
<keyword evidence="2" id="KW-0677">Repeat</keyword>
<sequence length="207" mass="22840">MFSRVKGIVREHKKNRSWREKNTHNSTNLLSNVNINNITVGNYTYGNINVLSFEDGKKLSIGNFCSIGPNVTFLLAADHNLTLISTFPFKVKVLGEGMESGPQKGNIDVEDDVWIGLNATICAGVHIGQGAVIAAGAVVTDNVPPYAIVGGVPAKIIKYRFTKELIQELLQIDYSKVSKEDIEKNLNLFYQPVTKESIEKLLAHLKI</sequence>
<dbReference type="PROSITE" id="PS00101">
    <property type="entry name" value="HEXAPEP_TRANSFERASES"/>
    <property type="match status" value="1"/>
</dbReference>
<dbReference type="InterPro" id="IPR011004">
    <property type="entry name" value="Trimer_LpxA-like_sf"/>
</dbReference>
<dbReference type="Gene3D" id="2.160.10.10">
    <property type="entry name" value="Hexapeptide repeat proteins"/>
    <property type="match status" value="1"/>
</dbReference>
<organism evidence="3 4">
    <name type="scientific">Clostridium symbiosum (strain WAL-14163)</name>
    <dbReference type="NCBI Taxonomy" id="742740"/>
    <lineage>
        <taxon>Bacteria</taxon>
        <taxon>Bacillati</taxon>
        <taxon>Bacillota</taxon>
        <taxon>Clostridia</taxon>
        <taxon>Lachnospirales</taxon>
        <taxon>Lachnospiraceae</taxon>
        <taxon>Otoolea</taxon>
    </lineage>
</organism>
<dbReference type="Pfam" id="PF14602">
    <property type="entry name" value="Hexapep_2"/>
    <property type="match status" value="1"/>
</dbReference>
<dbReference type="Proteomes" id="UP000002970">
    <property type="component" value="Unassembled WGS sequence"/>
</dbReference>
<keyword evidence="4" id="KW-1185">Reference proteome</keyword>
<evidence type="ECO:0008006" key="5">
    <source>
        <dbReference type="Google" id="ProtNLM"/>
    </source>
</evidence>
<evidence type="ECO:0000256" key="2">
    <source>
        <dbReference type="ARBA" id="ARBA00022737"/>
    </source>
</evidence>
<dbReference type="HOGENOM" id="CLU_051638_5_1_9"/>
<keyword evidence="1" id="KW-0808">Transferase</keyword>
<dbReference type="STRING" id="1512.GCA_900049235_01007"/>
<dbReference type="EMBL" id="ADLQ01000023">
    <property type="protein sequence ID" value="EGA95195.1"/>
    <property type="molecule type" value="Genomic_DNA"/>
</dbReference>
<dbReference type="InterPro" id="IPR001451">
    <property type="entry name" value="Hexapep"/>
</dbReference>
<evidence type="ECO:0000256" key="1">
    <source>
        <dbReference type="ARBA" id="ARBA00022679"/>
    </source>
</evidence>
<gene>
    <name evidence="3" type="ORF">HMPREF9474_00919</name>
</gene>
<dbReference type="AlphaFoldDB" id="E7GJ26"/>
<dbReference type="eggNOG" id="COG0110">
    <property type="taxonomic scope" value="Bacteria"/>
</dbReference>
<protein>
    <recommendedName>
        <fullName evidence="5">Acetyltransferase</fullName>
    </recommendedName>
</protein>
<dbReference type="InterPro" id="IPR018357">
    <property type="entry name" value="Hexapep_transf_CS"/>
</dbReference>
<accession>E7GJ26</accession>
<reference evidence="3 4" key="1">
    <citation type="submission" date="2010-12" db="EMBL/GenBank/DDBJ databases">
        <title>The Genome Sequence of Clostridium symbiosum strain WAL-14163.</title>
        <authorList>
            <person name="Earl A."/>
            <person name="Ward D."/>
            <person name="Feldgarden M."/>
            <person name="Gevers D."/>
            <person name="Finegold S.M."/>
            <person name="Summanen P.H."/>
            <person name="Molitoris D.R."/>
            <person name="Vaisanen M.L."/>
            <person name="Daigneault M."/>
            <person name="Young S.K."/>
            <person name="Zeng Q."/>
            <person name="Gargeya S."/>
            <person name="Fitzgerald M."/>
            <person name="Haas B."/>
            <person name="Abouelleil A."/>
            <person name="Alvarado L."/>
            <person name="Arachchi H.M."/>
            <person name="Berlin A."/>
            <person name="Brown A."/>
            <person name="Chapman S.B."/>
            <person name="Chen Z."/>
            <person name="Dunbar C."/>
            <person name="Freedman E."/>
            <person name="Gearin G."/>
            <person name="Gellesch M."/>
            <person name="Goldberg J."/>
            <person name="Griggs A."/>
            <person name="Gujja S."/>
            <person name="Heilman E."/>
            <person name="Heiman D."/>
            <person name="Howarth C."/>
            <person name="Larson L."/>
            <person name="Lui A."/>
            <person name="MacDonald P.J.P."/>
            <person name="Mehta T."/>
            <person name="Montmayeur A."/>
            <person name="Murphy C."/>
            <person name="Neiman D."/>
            <person name="Pearson M."/>
            <person name="Priest M."/>
            <person name="Roberts A."/>
            <person name="Saif S."/>
            <person name="Shea T."/>
            <person name="Shenoy N."/>
            <person name="Sisk P."/>
            <person name="Stolte C."/>
            <person name="Sykes S."/>
            <person name="White J."/>
            <person name="Yandava C."/>
            <person name="Nusbaum C."/>
            <person name="Birren B."/>
        </authorList>
    </citation>
    <scope>NUCLEOTIDE SEQUENCE [LARGE SCALE GENOMIC DNA]</scope>
    <source>
        <strain evidence="3 4">WAL-14163</strain>
    </source>
</reference>
<proteinExistence type="predicted"/>
<comment type="caution">
    <text evidence="3">The sequence shown here is derived from an EMBL/GenBank/DDBJ whole genome shotgun (WGS) entry which is preliminary data.</text>
</comment>
<evidence type="ECO:0000313" key="4">
    <source>
        <dbReference type="Proteomes" id="UP000002970"/>
    </source>
</evidence>
<dbReference type="GO" id="GO:0016740">
    <property type="term" value="F:transferase activity"/>
    <property type="evidence" value="ECO:0007669"/>
    <property type="project" value="UniProtKB-KW"/>
</dbReference>
<dbReference type="InterPro" id="IPR050179">
    <property type="entry name" value="Trans_hexapeptide_repeat"/>
</dbReference>
<evidence type="ECO:0000313" key="3">
    <source>
        <dbReference type="EMBL" id="EGA95195.1"/>
    </source>
</evidence>
<dbReference type="PANTHER" id="PTHR43300:SF11">
    <property type="entry name" value="ACETYLTRANSFERASE RV3034C-RELATED"/>
    <property type="match status" value="1"/>
</dbReference>
<name>E7GJ26_CLOS6</name>
<dbReference type="PANTHER" id="PTHR43300">
    <property type="entry name" value="ACETYLTRANSFERASE"/>
    <property type="match status" value="1"/>
</dbReference>
<dbReference type="CDD" id="cd03349">
    <property type="entry name" value="LbH_XAT"/>
    <property type="match status" value="1"/>
</dbReference>
<dbReference type="RefSeq" id="WP_003498831.1">
    <property type="nucleotide sequence ID" value="NZ_GL834306.1"/>
</dbReference>